<dbReference type="InterPro" id="IPR013977">
    <property type="entry name" value="GcvT_C"/>
</dbReference>
<dbReference type="Pfam" id="PF01571">
    <property type="entry name" value="GCV_T"/>
    <property type="match status" value="1"/>
</dbReference>
<sequence length="814" mass="92504">MDRKLPTNAKVVVIGGGVAGCSVAYHLAKFGWKDTILLERDQLTSGTTWHAAGLVGQLGATASITKLRKYSLNLYKDLEKKTELSTGLKQNGAITIASTKERLQELLRQATAAQLFDVNVEVLDKKKVKDLYPVIHDEDIYGGVYMPEDGQADPVGVTNVLAKAAKMEGVKIIEKTPVEKILIKDGKIAGVQTQFGKIDCEYVVLATGMWSRQIGEDIGVSIPLYPNEHFYIITEPMKDLPKNLPVLRDYNNCLYLKEDAGKMLVGIFEPNAKNAFKEKGKVPNDFSFGEFPDDFDHFEPYLEKSFKRLPMLETAGIRKFFSGPESFTPDTQYLLGETAEVKNLFTCCGFNSIGIASSGGAGRVTAEWMINGYMNEDLYSLDIKRFQKFHSSKKFIMERVTETLGDLYGMHWPYKQHHTSRNQRILPYHDELKKEGACFGVSGEYERPMWYARNNEKAKYEYSFDYQNWYPSVEYETNNTITNVGLYELSPFSKYEIKGELAHIELQRLCTANIKNEIGRSTYTQMLNVAGGIETDLTVICIKKDHFRIISSAATRTHDKAHILKHLSPTLNFEDITDELVCLGIFGPKSRDLISKISKDDFKNEKFKFGDGKFVNIDSKKVWVQRLSYVGELGFEIYIDNKDAKEVYQLIVKEGKNHNLSHCGSHAMDTMRMESGFLHWGHDISPEENQYEAGLNFAISFKKEINFIGKESLLKLKEKIHTRRFIMLSIVNSKPGAPLLLHEEPIYLKDKIIGRTTSGNYSFNYKKNLSFGYVKSEYSNEELGKMDLYVEVAKIKYPVMVEAVPLKDKQTRLL</sequence>
<dbReference type="EMBL" id="LANA01000002">
    <property type="protein sequence ID" value="NMN67812.1"/>
    <property type="molecule type" value="Genomic_DNA"/>
</dbReference>
<keyword evidence="8" id="KW-1185">Reference proteome</keyword>
<dbReference type="InterPro" id="IPR028896">
    <property type="entry name" value="GcvT/YgfZ/DmdA"/>
</dbReference>
<name>A0ABX1T118_PELUQ</name>
<feature type="domain" description="FAD dependent oxidoreductase central" evidence="6">
    <location>
        <begin position="371"/>
        <end position="424"/>
    </location>
</feature>
<dbReference type="InterPro" id="IPR027266">
    <property type="entry name" value="TrmE/GcvT-like"/>
</dbReference>
<feature type="domain" description="Aminomethyltransferase C-terminal" evidence="5">
    <location>
        <begin position="723"/>
        <end position="805"/>
    </location>
</feature>
<feature type="domain" description="FAD dependent oxidoreductase" evidence="3">
    <location>
        <begin position="10"/>
        <end position="368"/>
    </location>
</feature>
<dbReference type="SUPFAM" id="SSF101790">
    <property type="entry name" value="Aminomethyltransferase beta-barrel domain"/>
    <property type="match status" value="1"/>
</dbReference>
<accession>A0ABX1T118</accession>
<keyword evidence="2" id="KW-0560">Oxidoreductase</keyword>
<dbReference type="Gene3D" id="3.50.50.60">
    <property type="entry name" value="FAD/NAD(P)-binding domain"/>
    <property type="match status" value="1"/>
</dbReference>
<dbReference type="Gene3D" id="3.30.1360.120">
    <property type="entry name" value="Probable tRNA modification gtpase trme, domain 1"/>
    <property type="match status" value="1"/>
</dbReference>
<dbReference type="Gene3D" id="3.30.9.10">
    <property type="entry name" value="D-Amino Acid Oxidase, subunit A, domain 2"/>
    <property type="match status" value="1"/>
</dbReference>
<dbReference type="Proteomes" id="UP001166004">
    <property type="component" value="Unassembled WGS sequence"/>
</dbReference>
<evidence type="ECO:0000259" key="4">
    <source>
        <dbReference type="Pfam" id="PF01571"/>
    </source>
</evidence>
<dbReference type="Pfam" id="PF01266">
    <property type="entry name" value="DAO"/>
    <property type="match status" value="1"/>
</dbReference>
<dbReference type="Gene3D" id="3.30.70.1400">
    <property type="entry name" value="Aminomethyltransferase beta-barrel domains"/>
    <property type="match status" value="1"/>
</dbReference>
<dbReference type="Pfam" id="PF08669">
    <property type="entry name" value="GCV_T_C"/>
    <property type="match status" value="1"/>
</dbReference>
<dbReference type="PANTHER" id="PTHR43757">
    <property type="entry name" value="AMINOMETHYLTRANSFERASE"/>
    <property type="match status" value="1"/>
</dbReference>
<evidence type="ECO:0000259" key="5">
    <source>
        <dbReference type="Pfam" id="PF08669"/>
    </source>
</evidence>
<organism evidence="7 8">
    <name type="scientific">Pelagibacter ubique</name>
    <dbReference type="NCBI Taxonomy" id="198252"/>
    <lineage>
        <taxon>Bacteria</taxon>
        <taxon>Pseudomonadati</taxon>
        <taxon>Pseudomonadota</taxon>
        <taxon>Alphaproteobacteria</taxon>
        <taxon>Candidatus Pelagibacterales</taxon>
        <taxon>Candidatus Pelagibacteraceae</taxon>
        <taxon>Candidatus Pelagibacter</taxon>
    </lineage>
</organism>
<dbReference type="InterPro" id="IPR006222">
    <property type="entry name" value="GCVT_N"/>
</dbReference>
<comment type="caution">
    <text evidence="7">The sequence shown here is derived from an EMBL/GenBank/DDBJ whole genome shotgun (WGS) entry which is preliminary data.</text>
</comment>
<proteinExistence type="inferred from homology"/>
<feature type="domain" description="GCVT N-terminal" evidence="4">
    <location>
        <begin position="429"/>
        <end position="703"/>
    </location>
</feature>
<dbReference type="InterPro" id="IPR006076">
    <property type="entry name" value="FAD-dep_OxRdtase"/>
</dbReference>
<comment type="similarity">
    <text evidence="1">Belongs to the GcvT family.</text>
</comment>
<dbReference type="PANTHER" id="PTHR43757:SF2">
    <property type="entry name" value="AMINOMETHYLTRANSFERASE, MITOCHONDRIAL"/>
    <property type="match status" value="1"/>
</dbReference>
<dbReference type="InterPro" id="IPR032503">
    <property type="entry name" value="FAO_M"/>
</dbReference>
<evidence type="ECO:0000313" key="7">
    <source>
        <dbReference type="EMBL" id="NMN67812.1"/>
    </source>
</evidence>
<dbReference type="SUPFAM" id="SSF51905">
    <property type="entry name" value="FAD/NAD(P)-binding domain"/>
    <property type="match status" value="1"/>
</dbReference>
<dbReference type="SUPFAM" id="SSF54373">
    <property type="entry name" value="FAD-linked reductases, C-terminal domain"/>
    <property type="match status" value="1"/>
</dbReference>
<protein>
    <submittedName>
        <fullName evidence="7">4-methylaminobutanoate oxidase (Formaldehyde-forming)</fullName>
    </submittedName>
</protein>
<dbReference type="RefSeq" id="WP_169036316.1">
    <property type="nucleotide sequence ID" value="NZ_LANA01000002.1"/>
</dbReference>
<reference evidence="7 8" key="1">
    <citation type="submission" date="2019-07" db="EMBL/GenBank/DDBJ databases">
        <title>SAR11 Genome Evolution.</title>
        <authorList>
            <person name="Giovannoni S."/>
        </authorList>
    </citation>
    <scope>NUCLEOTIDE SEQUENCE [LARGE SCALE GENOMIC DNA]</scope>
    <source>
        <strain evidence="7 8">HTCC9565</strain>
    </source>
</reference>
<evidence type="ECO:0000259" key="6">
    <source>
        <dbReference type="Pfam" id="PF16350"/>
    </source>
</evidence>
<dbReference type="InterPro" id="IPR036188">
    <property type="entry name" value="FAD/NAD-bd_sf"/>
</dbReference>
<dbReference type="InterPro" id="IPR029043">
    <property type="entry name" value="GcvT/YgfZ_C"/>
</dbReference>
<evidence type="ECO:0000313" key="8">
    <source>
        <dbReference type="Proteomes" id="UP001166004"/>
    </source>
</evidence>
<evidence type="ECO:0000259" key="3">
    <source>
        <dbReference type="Pfam" id="PF01266"/>
    </source>
</evidence>
<dbReference type="SUPFAM" id="SSF103025">
    <property type="entry name" value="Folate-binding domain"/>
    <property type="match status" value="1"/>
</dbReference>
<dbReference type="PROSITE" id="PS51257">
    <property type="entry name" value="PROKAR_LIPOPROTEIN"/>
    <property type="match status" value="1"/>
</dbReference>
<evidence type="ECO:0000256" key="1">
    <source>
        <dbReference type="ARBA" id="ARBA00008609"/>
    </source>
</evidence>
<dbReference type="Gene3D" id="2.40.30.110">
    <property type="entry name" value="Aminomethyltransferase beta-barrel domains"/>
    <property type="match status" value="1"/>
</dbReference>
<dbReference type="Pfam" id="PF16350">
    <property type="entry name" value="FAO_M"/>
    <property type="match status" value="1"/>
</dbReference>
<evidence type="ECO:0000256" key="2">
    <source>
        <dbReference type="ARBA" id="ARBA00023002"/>
    </source>
</evidence>
<gene>
    <name evidence="7" type="ORF">VP91_00009610</name>
</gene>